<dbReference type="SUPFAM" id="SSF56281">
    <property type="entry name" value="Metallo-hydrolase/oxidoreductase"/>
    <property type="match status" value="1"/>
</dbReference>
<evidence type="ECO:0000259" key="1">
    <source>
        <dbReference type="SMART" id="SM00849"/>
    </source>
</evidence>
<comment type="caution">
    <text evidence="2">The sequence shown here is derived from an EMBL/GenBank/DDBJ whole genome shotgun (WGS) entry which is preliminary data.</text>
</comment>
<accession>A0ABR9R157</accession>
<dbReference type="Gene3D" id="3.60.15.10">
    <property type="entry name" value="Ribonuclease Z/Hydroxyacylglutathione hydrolase-like"/>
    <property type="match status" value="1"/>
</dbReference>
<evidence type="ECO:0000313" key="3">
    <source>
        <dbReference type="Proteomes" id="UP000768567"/>
    </source>
</evidence>
<dbReference type="SMART" id="SM00849">
    <property type="entry name" value="Lactamase_B"/>
    <property type="match status" value="1"/>
</dbReference>
<feature type="domain" description="Metallo-beta-lactamase" evidence="1">
    <location>
        <begin position="26"/>
        <end position="213"/>
    </location>
</feature>
<dbReference type="EMBL" id="JADCKC010000001">
    <property type="protein sequence ID" value="MBE5036881.1"/>
    <property type="molecule type" value="Genomic_DNA"/>
</dbReference>
<keyword evidence="3" id="KW-1185">Reference proteome</keyword>
<dbReference type="Pfam" id="PF00753">
    <property type="entry name" value="Lactamase_B"/>
    <property type="match status" value="1"/>
</dbReference>
<dbReference type="InterPro" id="IPR050855">
    <property type="entry name" value="NDM-1-like"/>
</dbReference>
<reference evidence="2 3" key="1">
    <citation type="submission" date="2020-10" db="EMBL/GenBank/DDBJ databases">
        <title>ChiBAC.</title>
        <authorList>
            <person name="Zenner C."/>
            <person name="Hitch T.C.A."/>
            <person name="Clavel T."/>
        </authorList>
    </citation>
    <scope>NUCLEOTIDE SEQUENCE [LARGE SCALE GENOMIC DNA]</scope>
    <source>
        <strain evidence="2 3">DSM 109015</strain>
    </source>
</reference>
<dbReference type="Proteomes" id="UP000768567">
    <property type="component" value="Unassembled WGS sequence"/>
</dbReference>
<protein>
    <submittedName>
        <fullName evidence="2">MBL fold metallo-hydrolase</fullName>
    </submittedName>
</protein>
<dbReference type="RefSeq" id="WP_193500159.1">
    <property type="nucleotide sequence ID" value="NZ_JADCKC010000001.1"/>
</dbReference>
<name>A0ABR9R157_9FIRM</name>
<sequence length="255" mass="28181">MPEPWFAVEAIDADTFVISEPLHWEEPHSYLLCGRERALLIDTGLGVADMGAVVRRLTKLPVLAALTHAHWDHMGGLNCFSRIAVHEAEADWLSGSFPLPPQVVRANLTARPCPFPEGFRTENYRVYAGGAGELLRDGDCIDLGGRQVQVLHTPGHSPGHCCFYEAERGTLFAGDLLYAGCLDAFYPTTDPQQFARSVERVCTLPLKRIFPGHHRLEMSPDFAARVNAAWQSLARQGLLRTGSGVFSFDGFQIHI</sequence>
<gene>
    <name evidence="2" type="ORF">INF35_03665</name>
</gene>
<evidence type="ECO:0000313" key="2">
    <source>
        <dbReference type="EMBL" id="MBE5036881.1"/>
    </source>
</evidence>
<dbReference type="InterPro" id="IPR036866">
    <property type="entry name" value="RibonucZ/Hydroxyglut_hydro"/>
</dbReference>
<organism evidence="2 3">
    <name type="scientific">Gemmiger gallinarum</name>
    <dbReference type="NCBI Taxonomy" id="2779354"/>
    <lineage>
        <taxon>Bacteria</taxon>
        <taxon>Bacillati</taxon>
        <taxon>Bacillota</taxon>
        <taxon>Clostridia</taxon>
        <taxon>Eubacteriales</taxon>
        <taxon>Gemmiger</taxon>
    </lineage>
</organism>
<dbReference type="InterPro" id="IPR001279">
    <property type="entry name" value="Metallo-B-lactamas"/>
</dbReference>
<dbReference type="PANTHER" id="PTHR42951:SF4">
    <property type="entry name" value="ACYL-COENZYME A THIOESTERASE MBLAC2"/>
    <property type="match status" value="1"/>
</dbReference>
<dbReference type="PANTHER" id="PTHR42951">
    <property type="entry name" value="METALLO-BETA-LACTAMASE DOMAIN-CONTAINING"/>
    <property type="match status" value="1"/>
</dbReference>
<proteinExistence type="predicted"/>